<protein>
    <recommendedName>
        <fullName evidence="4">G-protein coupled receptors family 1 profile domain-containing protein</fullName>
    </recommendedName>
</protein>
<keyword evidence="1" id="KW-0472">Membrane</keyword>
<evidence type="ECO:0008006" key="4">
    <source>
        <dbReference type="Google" id="ProtNLM"/>
    </source>
</evidence>
<evidence type="ECO:0000256" key="1">
    <source>
        <dbReference type="SAM" id="Phobius"/>
    </source>
</evidence>
<evidence type="ECO:0000313" key="2">
    <source>
        <dbReference type="EMBL" id="KZT31849.1"/>
    </source>
</evidence>
<keyword evidence="1" id="KW-1133">Transmembrane helix</keyword>
<dbReference type="STRING" id="1314776.A0A165X5K8"/>
<accession>A0A165X5K8</accession>
<feature type="transmembrane region" description="Helical" evidence="1">
    <location>
        <begin position="38"/>
        <end position="61"/>
    </location>
</feature>
<sequence>MSAVNRPILLTLQIVGGHVGLPILLVTFCFVKRKRSMVVIHFCISWIIFSISGSLQSYTPIPLHLITSQGLCLLSQAADDGATIMTALSTLSLLLNLYLCLVRPSWFVNPNYRPWIEKALAYIPYVSFVAFFFQTYAWSAPLSGEVGASTFNVQFCTSNG</sequence>
<feature type="transmembrane region" description="Helical" evidence="1">
    <location>
        <begin position="119"/>
        <end position="138"/>
    </location>
</feature>
<proteinExistence type="predicted"/>
<organism evidence="2 3">
    <name type="scientific">Sistotremastrum suecicum HHB10207 ss-3</name>
    <dbReference type="NCBI Taxonomy" id="1314776"/>
    <lineage>
        <taxon>Eukaryota</taxon>
        <taxon>Fungi</taxon>
        <taxon>Dikarya</taxon>
        <taxon>Basidiomycota</taxon>
        <taxon>Agaricomycotina</taxon>
        <taxon>Agaricomycetes</taxon>
        <taxon>Sistotremastrales</taxon>
        <taxon>Sistotremastraceae</taxon>
        <taxon>Sistotremastrum</taxon>
    </lineage>
</organism>
<evidence type="ECO:0000313" key="3">
    <source>
        <dbReference type="Proteomes" id="UP000076798"/>
    </source>
</evidence>
<reference evidence="2 3" key="1">
    <citation type="journal article" date="2016" name="Mol. Biol. Evol.">
        <title>Comparative Genomics of Early-Diverging Mushroom-Forming Fungi Provides Insights into the Origins of Lignocellulose Decay Capabilities.</title>
        <authorList>
            <person name="Nagy L.G."/>
            <person name="Riley R."/>
            <person name="Tritt A."/>
            <person name="Adam C."/>
            <person name="Daum C."/>
            <person name="Floudas D."/>
            <person name="Sun H."/>
            <person name="Yadav J.S."/>
            <person name="Pangilinan J."/>
            <person name="Larsson K.H."/>
            <person name="Matsuura K."/>
            <person name="Barry K."/>
            <person name="Labutti K."/>
            <person name="Kuo R."/>
            <person name="Ohm R.A."/>
            <person name="Bhattacharya S.S."/>
            <person name="Shirouzu T."/>
            <person name="Yoshinaga Y."/>
            <person name="Martin F.M."/>
            <person name="Grigoriev I.V."/>
            <person name="Hibbett D.S."/>
        </authorList>
    </citation>
    <scope>NUCLEOTIDE SEQUENCE [LARGE SCALE GENOMIC DNA]</scope>
    <source>
        <strain evidence="2 3">HHB10207 ss-3</strain>
    </source>
</reference>
<keyword evidence="3" id="KW-1185">Reference proteome</keyword>
<dbReference type="Proteomes" id="UP000076798">
    <property type="component" value="Unassembled WGS sequence"/>
</dbReference>
<name>A0A165X5K8_9AGAM</name>
<gene>
    <name evidence="2" type="ORF">SISSUDRAFT_1067411</name>
</gene>
<feature type="transmembrane region" description="Helical" evidence="1">
    <location>
        <begin position="81"/>
        <end position="99"/>
    </location>
</feature>
<dbReference type="EMBL" id="KV428443">
    <property type="protein sequence ID" value="KZT31849.1"/>
    <property type="molecule type" value="Genomic_DNA"/>
</dbReference>
<dbReference type="OrthoDB" id="3046318at2759"/>
<dbReference type="AlphaFoldDB" id="A0A165X5K8"/>
<keyword evidence="1" id="KW-0812">Transmembrane</keyword>
<feature type="transmembrane region" description="Helical" evidence="1">
    <location>
        <begin position="12"/>
        <end position="31"/>
    </location>
</feature>